<dbReference type="PANTHER" id="PTHR31809">
    <property type="entry name" value="BUD13 HOMOLOG"/>
    <property type="match status" value="1"/>
</dbReference>
<dbReference type="Proteomes" id="UP000823405">
    <property type="component" value="Unassembled WGS sequence"/>
</dbReference>
<accession>A0A9P6RDQ0</accession>
<organism evidence="4 5">
    <name type="scientific">Linnemannia gamsii</name>
    <dbReference type="NCBI Taxonomy" id="64522"/>
    <lineage>
        <taxon>Eukaryota</taxon>
        <taxon>Fungi</taxon>
        <taxon>Fungi incertae sedis</taxon>
        <taxon>Mucoromycota</taxon>
        <taxon>Mortierellomycotina</taxon>
        <taxon>Mortierellomycetes</taxon>
        <taxon>Mortierellales</taxon>
        <taxon>Mortierellaceae</taxon>
        <taxon>Linnemannia</taxon>
    </lineage>
</organism>
<feature type="compositionally biased region" description="Basic and acidic residues" evidence="3">
    <location>
        <begin position="87"/>
        <end position="96"/>
    </location>
</feature>
<feature type="compositionally biased region" description="Basic and acidic residues" evidence="3">
    <location>
        <begin position="233"/>
        <end position="266"/>
    </location>
</feature>
<dbReference type="InterPro" id="IPR051112">
    <property type="entry name" value="CWC26_splicing_factor"/>
</dbReference>
<dbReference type="InterPro" id="IPR018609">
    <property type="entry name" value="Bud13"/>
</dbReference>
<dbReference type="OrthoDB" id="6022at2759"/>
<feature type="compositionally biased region" description="Basic and acidic residues" evidence="3">
    <location>
        <begin position="211"/>
        <end position="221"/>
    </location>
</feature>
<feature type="region of interest" description="Disordered" evidence="3">
    <location>
        <begin position="1"/>
        <end position="96"/>
    </location>
</feature>
<keyword evidence="2" id="KW-0175">Coiled coil</keyword>
<proteinExistence type="inferred from homology"/>
<evidence type="ECO:0000256" key="1">
    <source>
        <dbReference type="ARBA" id="ARBA00011069"/>
    </source>
</evidence>
<evidence type="ECO:0000313" key="5">
    <source>
        <dbReference type="Proteomes" id="UP000823405"/>
    </source>
</evidence>
<gene>
    <name evidence="4" type="primary">CWC26</name>
    <name evidence="4" type="ORF">BGZ97_006853</name>
</gene>
<comment type="similarity">
    <text evidence="1">Belongs to the CWC26 family.</text>
</comment>
<comment type="caution">
    <text evidence="4">The sequence shown here is derived from an EMBL/GenBank/DDBJ whole genome shotgun (WGS) entry which is preliminary data.</text>
</comment>
<sequence>MSSTQDYLKKYMSKPASLDEHKKRKLKKKKTSSTKATLKKGNFAIHDEDEVSWTNPAASDSDDDFPVVEQPKAPVYKSTSSSWATVREGEPEPTRESVLKRNVVPEWDDVENEDERPSIAGIVQCTSQEPTKDTKEHKTIWIEIQIDCSNQHRTFTIITSKRIALARQSEVTFSSARTYTVFSLTLEIKITYSSKEDALHFKITIALPNQEQKKSRSRSPDYEAGFGLQSAEQVKREMMRQKEKEQRNRMGADESSSGREAETIYRDARGRKVDRVQEKLEAAEAARKEIEKQERQMEWGKGLVQREAEEEKKKREQEEKLKPLARYKDDKDLNEELKERDRWNDPAAMFLSGTKKSKKSAPKFPLYQGNFPSNRFNIRPGYRWDGVDRSTGFEKDYIQRMNTRKNNAAEAHMWSVEDM</sequence>
<feature type="coiled-coil region" evidence="2">
    <location>
        <begin position="273"/>
        <end position="321"/>
    </location>
</feature>
<evidence type="ECO:0000313" key="4">
    <source>
        <dbReference type="EMBL" id="KAG0316439.1"/>
    </source>
</evidence>
<feature type="compositionally biased region" description="Basic residues" evidence="3">
    <location>
        <begin position="22"/>
        <end position="32"/>
    </location>
</feature>
<protein>
    <submittedName>
        <fullName evidence="4">Pre-mRNA-splicing factor cwc26</fullName>
    </submittedName>
</protein>
<feature type="region of interest" description="Disordered" evidence="3">
    <location>
        <begin position="210"/>
        <end position="266"/>
    </location>
</feature>
<dbReference type="EMBL" id="JAAAIN010000303">
    <property type="protein sequence ID" value="KAG0316439.1"/>
    <property type="molecule type" value="Genomic_DNA"/>
</dbReference>
<name>A0A9P6RDQ0_9FUNG</name>
<reference evidence="4" key="1">
    <citation type="journal article" date="2020" name="Fungal Divers.">
        <title>Resolving the Mortierellaceae phylogeny through synthesis of multi-gene phylogenetics and phylogenomics.</title>
        <authorList>
            <person name="Vandepol N."/>
            <person name="Liber J."/>
            <person name="Desiro A."/>
            <person name="Na H."/>
            <person name="Kennedy M."/>
            <person name="Barry K."/>
            <person name="Grigoriev I.V."/>
            <person name="Miller A.N."/>
            <person name="O'Donnell K."/>
            <person name="Stajich J.E."/>
            <person name="Bonito G."/>
        </authorList>
    </citation>
    <scope>NUCLEOTIDE SEQUENCE</scope>
    <source>
        <strain evidence="4">NVP60</strain>
    </source>
</reference>
<evidence type="ECO:0000256" key="3">
    <source>
        <dbReference type="SAM" id="MobiDB-lite"/>
    </source>
</evidence>
<dbReference type="GO" id="GO:0005684">
    <property type="term" value="C:U2-type spliceosomal complex"/>
    <property type="evidence" value="ECO:0007669"/>
    <property type="project" value="TreeGrafter"/>
</dbReference>
<dbReference type="GO" id="GO:0003723">
    <property type="term" value="F:RNA binding"/>
    <property type="evidence" value="ECO:0007669"/>
    <property type="project" value="TreeGrafter"/>
</dbReference>
<evidence type="ECO:0000256" key="2">
    <source>
        <dbReference type="SAM" id="Coils"/>
    </source>
</evidence>
<dbReference type="GO" id="GO:0070274">
    <property type="term" value="C:RES complex"/>
    <property type="evidence" value="ECO:0007669"/>
    <property type="project" value="TreeGrafter"/>
</dbReference>
<dbReference type="Pfam" id="PF09736">
    <property type="entry name" value="Bud13"/>
    <property type="match status" value="1"/>
</dbReference>
<dbReference type="GO" id="GO:0000398">
    <property type="term" value="P:mRNA splicing, via spliceosome"/>
    <property type="evidence" value="ECO:0007669"/>
    <property type="project" value="TreeGrafter"/>
</dbReference>
<dbReference type="PANTHER" id="PTHR31809:SF0">
    <property type="entry name" value="BUD13 HOMOLOG"/>
    <property type="match status" value="1"/>
</dbReference>
<keyword evidence="5" id="KW-1185">Reference proteome</keyword>
<dbReference type="AlphaFoldDB" id="A0A9P6RDQ0"/>